<dbReference type="InterPro" id="IPR029068">
    <property type="entry name" value="Glyas_Bleomycin-R_OHBP_Dase"/>
</dbReference>
<feature type="domain" description="VOC" evidence="1">
    <location>
        <begin position="1"/>
        <end position="120"/>
    </location>
</feature>
<dbReference type="Pfam" id="PF00903">
    <property type="entry name" value="Glyoxalase"/>
    <property type="match status" value="1"/>
</dbReference>
<organism evidence="2 3">
    <name type="scientific">Tunturiibacter lichenicola</name>
    <dbReference type="NCBI Taxonomy" id="2051959"/>
    <lineage>
        <taxon>Bacteria</taxon>
        <taxon>Pseudomonadati</taxon>
        <taxon>Acidobacteriota</taxon>
        <taxon>Terriglobia</taxon>
        <taxon>Terriglobales</taxon>
        <taxon>Acidobacteriaceae</taxon>
        <taxon>Tunturiibacter</taxon>
    </lineage>
</organism>
<gene>
    <name evidence="2" type="ORF">HDF10_001250</name>
</gene>
<reference evidence="2 3" key="1">
    <citation type="submission" date="2020-08" db="EMBL/GenBank/DDBJ databases">
        <title>Genomic Encyclopedia of Type Strains, Phase IV (KMG-V): Genome sequencing to study the core and pangenomes of soil and plant-associated prokaryotes.</title>
        <authorList>
            <person name="Whitman W."/>
        </authorList>
    </citation>
    <scope>NUCLEOTIDE SEQUENCE [LARGE SCALE GENOMIC DNA]</scope>
    <source>
        <strain evidence="2 3">M8US30</strain>
    </source>
</reference>
<dbReference type="InterPro" id="IPR004360">
    <property type="entry name" value="Glyas_Fos-R_dOase_dom"/>
</dbReference>
<comment type="caution">
    <text evidence="2">The sequence shown here is derived from an EMBL/GenBank/DDBJ whole genome shotgun (WGS) entry which is preliminary data.</text>
</comment>
<accession>A0A7W8J680</accession>
<dbReference type="PANTHER" id="PTHR43279:SF1">
    <property type="entry name" value="CATECHOL-2,3-DIOXYGENASE"/>
    <property type="match status" value="1"/>
</dbReference>
<dbReference type="PANTHER" id="PTHR43279">
    <property type="entry name" value="CATECHOL-2,3-DIOXYGENASE"/>
    <property type="match status" value="1"/>
</dbReference>
<dbReference type="EC" id="1.13.11.2" evidence="2"/>
<dbReference type="SUPFAM" id="SSF54593">
    <property type="entry name" value="Glyoxalase/Bleomycin resistance protein/Dihydroxybiphenyl dioxygenase"/>
    <property type="match status" value="1"/>
</dbReference>
<evidence type="ECO:0000259" key="1">
    <source>
        <dbReference type="PROSITE" id="PS51819"/>
    </source>
</evidence>
<dbReference type="EMBL" id="JACHDZ010000001">
    <property type="protein sequence ID" value="MBB5343300.1"/>
    <property type="molecule type" value="Genomic_DNA"/>
</dbReference>
<protein>
    <submittedName>
        <fullName evidence="2">Catechol 2,3-dioxygenase</fullName>
        <ecNumber evidence="2">1.13.11.2</ecNumber>
    </submittedName>
</protein>
<name>A0A7W8J680_9BACT</name>
<evidence type="ECO:0000313" key="3">
    <source>
        <dbReference type="Proteomes" id="UP000569092"/>
    </source>
</evidence>
<dbReference type="Gene3D" id="3.10.180.10">
    <property type="entry name" value="2,3-Dihydroxybiphenyl 1,2-Dioxygenase, domain 1"/>
    <property type="match status" value="1"/>
</dbReference>
<evidence type="ECO:0000313" key="2">
    <source>
        <dbReference type="EMBL" id="MBB5343300.1"/>
    </source>
</evidence>
<dbReference type="GO" id="GO:0018577">
    <property type="term" value="F:catechol 2,3-dioxygenase activity"/>
    <property type="evidence" value="ECO:0007669"/>
    <property type="project" value="UniProtKB-EC"/>
</dbReference>
<dbReference type="Proteomes" id="UP000569092">
    <property type="component" value="Unassembled WGS sequence"/>
</dbReference>
<dbReference type="PROSITE" id="PS51819">
    <property type="entry name" value="VOC"/>
    <property type="match status" value="1"/>
</dbReference>
<keyword evidence="2" id="KW-0560">Oxidoreductase</keyword>
<sequence length="173" mass="19388">MNLRVTDLDRAIRFYCDVLGLSIIYYGPSIGLPTVFLAFGDYHHHVALNWFYRSDDGPKQLHDRGVNHFAILYPDEVSLAGAVNRLLGYGDLIDDARDHGGTLSLYLRDPDSNGIELYYDRPRTQWFDSAGELVIKSEPFDVQKWLKGVWAGTANVAREDPLPLPGGGCMTAQ</sequence>
<dbReference type="InterPro" id="IPR037523">
    <property type="entry name" value="VOC_core"/>
</dbReference>
<proteinExistence type="predicted"/>
<dbReference type="AlphaFoldDB" id="A0A7W8J680"/>